<reference evidence="1" key="1">
    <citation type="submission" date="2024-07" db="EMBL/GenBank/DDBJ databases">
        <title>Metagenome and Metagenome-Assembled Genomes of Archaea from a hot spring from the geothermal field of Los Azufres, Mexico.</title>
        <authorList>
            <person name="Marin-Paredes R."/>
            <person name="Martinez-Romero E."/>
            <person name="Servin-Garciduenas L.E."/>
        </authorList>
    </citation>
    <scope>NUCLEOTIDE SEQUENCE</scope>
</reference>
<dbReference type="Proteomes" id="UP000033636">
    <property type="component" value="Unassembled WGS sequence"/>
</dbReference>
<proteinExistence type="predicted"/>
<gene>
    <name evidence="1" type="ORF">TU35_005760</name>
</gene>
<sequence length="241" mass="27384">MIVGTCGFPRARKEVYRRLDGVELQETFYNLPSEGRMAALRAEAPEGFVFTVKVFQGLTHPKGSPTYRRTRGFTPSEKNGFLRPTRENLELWDSFERLTAPLKPAVYVFQTPPNMPAELVGEALEFLRTIRGDARLAWEPRGPAAEAPGLAEKLAELGVALAVDPFRRPPRPSPFYYFRLHGIGGGEVNYRYKYSDEDLRRLLDIARGREPAYVFFNNVYMFDDAVRFRELAKGLSTSGRV</sequence>
<name>A0ACC6V1L5_9CREN</name>
<organism evidence="1 2">
    <name type="scientific">Thermoproteus sp. AZ2</name>
    <dbReference type="NCBI Taxonomy" id="1609232"/>
    <lineage>
        <taxon>Archaea</taxon>
        <taxon>Thermoproteota</taxon>
        <taxon>Thermoprotei</taxon>
        <taxon>Thermoproteales</taxon>
        <taxon>Thermoproteaceae</taxon>
        <taxon>Thermoproteus</taxon>
    </lineage>
</organism>
<evidence type="ECO:0000313" key="1">
    <source>
        <dbReference type="EMBL" id="MFB6490738.1"/>
    </source>
</evidence>
<dbReference type="EMBL" id="JZWT02000013">
    <property type="protein sequence ID" value="MFB6490738.1"/>
    <property type="molecule type" value="Genomic_DNA"/>
</dbReference>
<protein>
    <submittedName>
        <fullName evidence="1">DUF72 domain-containing protein</fullName>
    </submittedName>
</protein>
<evidence type="ECO:0000313" key="2">
    <source>
        <dbReference type="Proteomes" id="UP000033636"/>
    </source>
</evidence>
<accession>A0ACC6V1L5</accession>
<comment type="caution">
    <text evidence="1">The sequence shown here is derived from an EMBL/GenBank/DDBJ whole genome shotgun (WGS) entry which is preliminary data.</text>
</comment>